<dbReference type="RefSeq" id="WP_210798800.1">
    <property type="nucleotide sequence ID" value="NZ_CAMAPC010000007.1"/>
</dbReference>
<evidence type="ECO:0000259" key="1">
    <source>
        <dbReference type="PROSITE" id="PS51186"/>
    </source>
</evidence>
<gene>
    <name evidence="2" type="ORF">PSECIP111854_02153</name>
</gene>
<dbReference type="InterPro" id="IPR051531">
    <property type="entry name" value="N-acetyltransferase"/>
</dbReference>
<organism evidence="2 3">
    <name type="scientific">Pseudoalteromonas holothuriae</name>
    <dbReference type="NCBI Taxonomy" id="2963714"/>
    <lineage>
        <taxon>Bacteria</taxon>
        <taxon>Pseudomonadati</taxon>
        <taxon>Pseudomonadota</taxon>
        <taxon>Gammaproteobacteria</taxon>
        <taxon>Alteromonadales</taxon>
        <taxon>Pseudoalteromonadaceae</taxon>
        <taxon>Pseudoalteromonas</taxon>
    </lineage>
</organism>
<protein>
    <recommendedName>
        <fullName evidence="1">N-acetyltransferase domain-containing protein</fullName>
    </recommendedName>
</protein>
<accession>A0A9W4QYA3</accession>
<comment type="caution">
    <text evidence="2">The sequence shown here is derived from an EMBL/GenBank/DDBJ whole genome shotgun (WGS) entry which is preliminary data.</text>
</comment>
<dbReference type="PROSITE" id="PS51186">
    <property type="entry name" value="GNAT"/>
    <property type="match status" value="1"/>
</dbReference>
<dbReference type="GO" id="GO:0016747">
    <property type="term" value="F:acyltransferase activity, transferring groups other than amino-acyl groups"/>
    <property type="evidence" value="ECO:0007669"/>
    <property type="project" value="InterPro"/>
</dbReference>
<feature type="domain" description="N-acetyltransferase" evidence="1">
    <location>
        <begin position="8"/>
        <end position="164"/>
    </location>
</feature>
<reference evidence="2" key="1">
    <citation type="submission" date="2022-07" db="EMBL/GenBank/DDBJ databases">
        <authorList>
            <person name="Criscuolo A."/>
        </authorList>
    </citation>
    <scope>NUCLEOTIDE SEQUENCE</scope>
    <source>
        <strain evidence="2">CIP111854</strain>
    </source>
</reference>
<evidence type="ECO:0000313" key="2">
    <source>
        <dbReference type="EMBL" id="CAH9058203.1"/>
    </source>
</evidence>
<dbReference type="PANTHER" id="PTHR43792:SF16">
    <property type="entry name" value="N-ACETYLTRANSFERASE DOMAIN-CONTAINING PROTEIN"/>
    <property type="match status" value="1"/>
</dbReference>
<evidence type="ECO:0000313" key="3">
    <source>
        <dbReference type="Proteomes" id="UP001152467"/>
    </source>
</evidence>
<dbReference type="Pfam" id="PF13302">
    <property type="entry name" value="Acetyltransf_3"/>
    <property type="match status" value="1"/>
</dbReference>
<sequence length="167" mass="19047">MIPSIETQQLRLIPPSLDCFELYKSFYTDVIASEMYGGPIGLEQVWTRLKADIGSWYLLGYGVWVIQQKSDDSLIGTCGFWKGKDWSKELTWWVMPEGRGKGVATEASKAAIEHAYIKFKWRTVETYMNDDNIAARSLVEKLGGKKVDRKVFPDGLLRDIYQLPKSA</sequence>
<proteinExistence type="predicted"/>
<dbReference type="Gene3D" id="3.40.630.30">
    <property type="match status" value="1"/>
</dbReference>
<keyword evidence="3" id="KW-1185">Reference proteome</keyword>
<dbReference type="AlphaFoldDB" id="A0A9W4QYA3"/>
<dbReference type="InterPro" id="IPR000182">
    <property type="entry name" value="GNAT_dom"/>
</dbReference>
<dbReference type="Proteomes" id="UP001152467">
    <property type="component" value="Unassembled WGS sequence"/>
</dbReference>
<dbReference type="PANTHER" id="PTHR43792">
    <property type="entry name" value="GNAT FAMILY, PUTATIVE (AFU_ORTHOLOGUE AFUA_3G00765)-RELATED-RELATED"/>
    <property type="match status" value="1"/>
</dbReference>
<dbReference type="EMBL" id="CAMAPC010000007">
    <property type="protein sequence ID" value="CAH9058203.1"/>
    <property type="molecule type" value="Genomic_DNA"/>
</dbReference>
<dbReference type="InterPro" id="IPR016181">
    <property type="entry name" value="Acyl_CoA_acyltransferase"/>
</dbReference>
<name>A0A9W4QYA3_9GAMM</name>
<dbReference type="CDD" id="cd04301">
    <property type="entry name" value="NAT_SF"/>
    <property type="match status" value="1"/>
</dbReference>
<dbReference type="SUPFAM" id="SSF55729">
    <property type="entry name" value="Acyl-CoA N-acyltransferases (Nat)"/>
    <property type="match status" value="1"/>
</dbReference>